<name>A0A4P6ZDY8_9FLAO</name>
<keyword evidence="1" id="KW-0732">Signal</keyword>
<sequence length="213" mass="23860">MKKLVLIMFVLCSVSIFAQTAFEKVMTEKIEKLEQSKTAEDFTAVSNDFVRIGDKEKTEWLPYYYAAHAMIEKGRSLMRAGKLSELDAVAAEAQTSLDKAYSLSKDNAEILILQKMIHGLKMMVDPQSRFMSEGMLGADALGKAEKLDSGNPRITLLKAEDTYYTPEQFGGSKTKGLELFQKSLDQFKVYQSKSALHPTWGKGEAEYFLASKP</sequence>
<keyword evidence="3" id="KW-1185">Reference proteome</keyword>
<protein>
    <submittedName>
        <fullName evidence="2">Uncharacterized protein</fullName>
    </submittedName>
</protein>
<dbReference type="OrthoDB" id="1150971at2"/>
<evidence type="ECO:0000256" key="1">
    <source>
        <dbReference type="SAM" id="SignalP"/>
    </source>
</evidence>
<dbReference type="KEGG" id="csal:NBC122_00968"/>
<dbReference type="EMBL" id="CP037954">
    <property type="protein sequence ID" value="QBO57800.1"/>
    <property type="molecule type" value="Genomic_DNA"/>
</dbReference>
<organism evidence="2 3">
    <name type="scientific">Chryseobacterium salivictor</name>
    <dbReference type="NCBI Taxonomy" id="2547600"/>
    <lineage>
        <taxon>Bacteria</taxon>
        <taxon>Pseudomonadati</taxon>
        <taxon>Bacteroidota</taxon>
        <taxon>Flavobacteriia</taxon>
        <taxon>Flavobacteriales</taxon>
        <taxon>Weeksellaceae</taxon>
        <taxon>Chryseobacterium group</taxon>
        <taxon>Chryseobacterium</taxon>
    </lineage>
</organism>
<dbReference type="RefSeq" id="WP_133439280.1">
    <property type="nucleotide sequence ID" value="NZ_CP037954.1"/>
</dbReference>
<evidence type="ECO:0000313" key="2">
    <source>
        <dbReference type="EMBL" id="QBO57800.1"/>
    </source>
</evidence>
<gene>
    <name evidence="2" type="ORF">NBC122_00968</name>
</gene>
<feature type="signal peptide" evidence="1">
    <location>
        <begin position="1"/>
        <end position="18"/>
    </location>
</feature>
<feature type="chain" id="PRO_5020469222" evidence="1">
    <location>
        <begin position="19"/>
        <end position="213"/>
    </location>
</feature>
<proteinExistence type="predicted"/>
<dbReference type="AlphaFoldDB" id="A0A4P6ZDY8"/>
<dbReference type="Proteomes" id="UP000294419">
    <property type="component" value="Chromosome"/>
</dbReference>
<reference evidence="2 3" key="1">
    <citation type="submission" date="2019-03" db="EMBL/GenBank/DDBJ databases">
        <authorList>
            <person name="Kim H."/>
            <person name="Yu S.-M."/>
        </authorList>
    </citation>
    <scope>NUCLEOTIDE SEQUENCE [LARGE SCALE GENOMIC DNA]</scope>
    <source>
        <strain evidence="2 3">NBC122</strain>
    </source>
</reference>
<accession>A0A4P6ZDY8</accession>
<evidence type="ECO:0000313" key="3">
    <source>
        <dbReference type="Proteomes" id="UP000294419"/>
    </source>
</evidence>